<dbReference type="OrthoDB" id="9804019at2"/>
<protein>
    <submittedName>
        <fullName evidence="6">Sigma-54-dependent Fis family transcriptional regulator</fullName>
    </submittedName>
</protein>
<name>A0A318DBG3_9GAMM</name>
<keyword evidence="4" id="KW-0804">Transcription</keyword>
<dbReference type="InterPro" id="IPR025944">
    <property type="entry name" value="Sigma_54_int_dom_CS"/>
</dbReference>
<evidence type="ECO:0000256" key="3">
    <source>
        <dbReference type="ARBA" id="ARBA00023015"/>
    </source>
</evidence>
<evidence type="ECO:0000259" key="5">
    <source>
        <dbReference type="PROSITE" id="PS50045"/>
    </source>
</evidence>
<dbReference type="InterPro" id="IPR002078">
    <property type="entry name" value="Sigma_54_int"/>
</dbReference>
<evidence type="ECO:0000256" key="1">
    <source>
        <dbReference type="ARBA" id="ARBA00022741"/>
    </source>
</evidence>
<dbReference type="CDD" id="cd00009">
    <property type="entry name" value="AAA"/>
    <property type="match status" value="1"/>
</dbReference>
<keyword evidence="2" id="KW-0067">ATP-binding</keyword>
<dbReference type="InterPro" id="IPR009057">
    <property type="entry name" value="Homeodomain-like_sf"/>
</dbReference>
<dbReference type="InterPro" id="IPR011006">
    <property type="entry name" value="CheY-like_superfamily"/>
</dbReference>
<dbReference type="Pfam" id="PF20161">
    <property type="entry name" value="VpsR"/>
    <property type="match status" value="1"/>
</dbReference>
<dbReference type="Pfam" id="PF25601">
    <property type="entry name" value="AAA_lid_14"/>
    <property type="match status" value="1"/>
</dbReference>
<dbReference type="SUPFAM" id="SSF52540">
    <property type="entry name" value="P-loop containing nucleoside triphosphate hydrolases"/>
    <property type="match status" value="1"/>
</dbReference>
<dbReference type="Pfam" id="PF00158">
    <property type="entry name" value="Sigma54_activat"/>
    <property type="match status" value="1"/>
</dbReference>
<dbReference type="PRINTS" id="PR01590">
    <property type="entry name" value="HTHFIS"/>
</dbReference>
<organism evidence="6 7">
    <name type="scientific">Kangiella spongicola</name>
    <dbReference type="NCBI Taxonomy" id="796379"/>
    <lineage>
        <taxon>Bacteria</taxon>
        <taxon>Pseudomonadati</taxon>
        <taxon>Pseudomonadota</taxon>
        <taxon>Gammaproteobacteria</taxon>
        <taxon>Kangiellales</taxon>
        <taxon>Kangiellaceae</taxon>
        <taxon>Kangiella</taxon>
    </lineage>
</organism>
<sequence>MNHLLEPNGQARATLILDYGDVSTTLRQKLEARSWCVHIAPNLKEFKKLFKQQRFEVVIIYFDQEQIPDASELETLSSLNIITKWIAIVPSEEWLETHPSILFSHLFYDYHRQPLRYDYLLATIGHAFGMAQLQSQKLEHYKVQNNRDDLIGHSKETEKLRNRISVVARGKESVLITGDCGTGKSFFGRLLHKNSQFATGPFKTISCGAASESLLHSELFGHEQGSLYPNCEAKIGKITQCHQGSLLLTDIEDLPLSVQSSLTQYLEQQIFYPIGSDKASSSSCRIIATSSSDLRQLVQKNLFSEALYNALSTTTIEAPRLSERHQDIKPLAQYFLDHFCPKNEAKAFTQCAFGAMQQYHWPGNVRELMNRIRRAIILANDDIINESHLELPNDNHLHTLTLKDAKDRVEKDIVVRTIAQAGYNHSQAAKDLGISRTSLYRLISKHEIML</sequence>
<dbReference type="Pfam" id="PF02954">
    <property type="entry name" value="HTH_8"/>
    <property type="match status" value="1"/>
</dbReference>
<evidence type="ECO:0000256" key="4">
    <source>
        <dbReference type="ARBA" id="ARBA00023163"/>
    </source>
</evidence>
<dbReference type="Gene3D" id="3.40.50.300">
    <property type="entry name" value="P-loop containing nucleotide triphosphate hydrolases"/>
    <property type="match status" value="1"/>
</dbReference>
<gene>
    <name evidence="6" type="ORF">DL796_08455</name>
</gene>
<dbReference type="AlphaFoldDB" id="A0A318DBG3"/>
<evidence type="ECO:0000256" key="2">
    <source>
        <dbReference type="ARBA" id="ARBA00022840"/>
    </source>
</evidence>
<dbReference type="EMBL" id="QICH01000002">
    <property type="protein sequence ID" value="PXF63449.1"/>
    <property type="molecule type" value="Genomic_DNA"/>
</dbReference>
<proteinExistence type="predicted"/>
<dbReference type="GO" id="GO:0006355">
    <property type="term" value="P:regulation of DNA-templated transcription"/>
    <property type="evidence" value="ECO:0007669"/>
    <property type="project" value="InterPro"/>
</dbReference>
<dbReference type="PROSITE" id="PS50045">
    <property type="entry name" value="SIGMA54_INTERACT_4"/>
    <property type="match status" value="1"/>
</dbReference>
<dbReference type="Gene3D" id="1.10.8.60">
    <property type="match status" value="1"/>
</dbReference>
<dbReference type="PANTHER" id="PTHR32071:SF120">
    <property type="entry name" value="TRANSCRIPTIONAL REGULATOR-RELATED"/>
    <property type="match status" value="1"/>
</dbReference>
<dbReference type="Proteomes" id="UP000247689">
    <property type="component" value="Unassembled WGS sequence"/>
</dbReference>
<feature type="domain" description="Sigma-54 factor interaction" evidence="5">
    <location>
        <begin position="150"/>
        <end position="377"/>
    </location>
</feature>
<dbReference type="SUPFAM" id="SSF52172">
    <property type="entry name" value="CheY-like"/>
    <property type="match status" value="1"/>
</dbReference>
<dbReference type="InterPro" id="IPR002197">
    <property type="entry name" value="HTH_Fis"/>
</dbReference>
<dbReference type="SUPFAM" id="SSF46689">
    <property type="entry name" value="Homeodomain-like"/>
    <property type="match status" value="1"/>
</dbReference>
<dbReference type="InterPro" id="IPR058031">
    <property type="entry name" value="AAA_lid_NorR"/>
</dbReference>
<dbReference type="PROSITE" id="PS00688">
    <property type="entry name" value="SIGMA54_INTERACT_3"/>
    <property type="match status" value="1"/>
</dbReference>
<keyword evidence="3" id="KW-0805">Transcription regulation</keyword>
<keyword evidence="1" id="KW-0547">Nucleotide-binding</keyword>
<accession>A0A318DBG3</accession>
<keyword evidence="7" id="KW-1185">Reference proteome</keyword>
<dbReference type="GO" id="GO:0005524">
    <property type="term" value="F:ATP binding"/>
    <property type="evidence" value="ECO:0007669"/>
    <property type="project" value="UniProtKB-KW"/>
</dbReference>
<dbReference type="Gene3D" id="1.10.10.60">
    <property type="entry name" value="Homeodomain-like"/>
    <property type="match status" value="1"/>
</dbReference>
<dbReference type="GO" id="GO:0043565">
    <property type="term" value="F:sequence-specific DNA binding"/>
    <property type="evidence" value="ECO:0007669"/>
    <property type="project" value="InterPro"/>
</dbReference>
<comment type="caution">
    <text evidence="6">The sequence shown here is derived from an EMBL/GenBank/DDBJ whole genome shotgun (WGS) entry which is preliminary data.</text>
</comment>
<dbReference type="RefSeq" id="WP_110201252.1">
    <property type="nucleotide sequence ID" value="NZ_QICH01000002.1"/>
</dbReference>
<dbReference type="PANTHER" id="PTHR32071">
    <property type="entry name" value="TRANSCRIPTIONAL REGULATORY PROTEIN"/>
    <property type="match status" value="1"/>
</dbReference>
<evidence type="ECO:0000313" key="6">
    <source>
        <dbReference type="EMBL" id="PXF63449.1"/>
    </source>
</evidence>
<evidence type="ECO:0000313" key="7">
    <source>
        <dbReference type="Proteomes" id="UP000247689"/>
    </source>
</evidence>
<reference evidence="6 7" key="1">
    <citation type="submission" date="2018-05" db="EMBL/GenBank/DDBJ databases">
        <title>Kangiella spongicola genome sequence.</title>
        <authorList>
            <person name="Maclea K.S."/>
            <person name="Goen A.E."/>
            <person name="Kelley C."/>
            <person name="Underriner A."/>
            <person name="Silverwood T."/>
            <person name="Trachtenberg A.M."/>
        </authorList>
    </citation>
    <scope>NUCLEOTIDE SEQUENCE [LARGE SCALE GENOMIC DNA]</scope>
    <source>
        <strain evidence="6 7">ATCC BAA-2076</strain>
    </source>
</reference>
<dbReference type="InterPro" id="IPR027417">
    <property type="entry name" value="P-loop_NTPase"/>
</dbReference>
<dbReference type="InterPro" id="IPR045343">
    <property type="entry name" value="VpsR"/>
</dbReference>